<evidence type="ECO:0000313" key="1">
    <source>
        <dbReference type="EMBL" id="AUB41960.1"/>
    </source>
</evidence>
<sequence length="115" mass="12881">MSRSSFLVTQNTPQIQQGILDFYLKKADRFRAYFPVGEDLSGSRPDFLALEEVSVQPWSGMGGCIVVEGTLTPAARALIRERGKFEEDGCYVWERTLLDSLLQPTVNLQGVLLLK</sequence>
<protein>
    <submittedName>
        <fullName evidence="1">Uncharacterized protein</fullName>
    </submittedName>
</protein>
<proteinExistence type="predicted"/>
<dbReference type="EMBL" id="CP024785">
    <property type="protein sequence ID" value="AUB41960.1"/>
    <property type="molecule type" value="Genomic_DNA"/>
</dbReference>
<reference evidence="1 2" key="1">
    <citation type="submission" date="2017-11" db="EMBL/GenBank/DDBJ databases">
        <title>Complete genome of a free-living desiccation-tolerant cyanobacterium and its photosynthetic adaptation to extreme terrestrial habitat.</title>
        <authorList>
            <person name="Shang J."/>
        </authorList>
    </citation>
    <scope>NUCLEOTIDE SEQUENCE [LARGE SCALE GENOMIC DNA]</scope>
    <source>
        <strain evidence="1 2">CCNUN1</strain>
    </source>
</reference>
<name>A0A2K8T2X0_9NOSO</name>
<dbReference type="OrthoDB" id="581965at2"/>
<dbReference type="Proteomes" id="UP000232003">
    <property type="component" value="Chromosome"/>
</dbReference>
<gene>
    <name evidence="1" type="ORF">COO91_08053</name>
</gene>
<dbReference type="KEGG" id="nfl:COO91_08053"/>
<dbReference type="RefSeq" id="WP_100902169.1">
    <property type="nucleotide sequence ID" value="NZ_CAWNNC010000001.1"/>
</dbReference>
<accession>A0A2K8T2X0</accession>
<organism evidence="1 2">
    <name type="scientific">Nostoc flagelliforme CCNUN1</name>
    <dbReference type="NCBI Taxonomy" id="2038116"/>
    <lineage>
        <taxon>Bacteria</taxon>
        <taxon>Bacillati</taxon>
        <taxon>Cyanobacteriota</taxon>
        <taxon>Cyanophyceae</taxon>
        <taxon>Nostocales</taxon>
        <taxon>Nostocaceae</taxon>
        <taxon>Nostoc</taxon>
    </lineage>
</organism>
<keyword evidence="2" id="KW-1185">Reference proteome</keyword>
<evidence type="ECO:0000313" key="2">
    <source>
        <dbReference type="Proteomes" id="UP000232003"/>
    </source>
</evidence>
<dbReference type="AlphaFoldDB" id="A0A2K8T2X0"/>